<evidence type="ECO:0000256" key="1">
    <source>
        <dbReference type="SAM" id="MobiDB-lite"/>
    </source>
</evidence>
<evidence type="ECO:0000313" key="3">
    <source>
        <dbReference type="Proteomes" id="UP000024635"/>
    </source>
</evidence>
<evidence type="ECO:0000313" key="2">
    <source>
        <dbReference type="EMBL" id="EYC21350.1"/>
    </source>
</evidence>
<accession>A0A016V1K4</accession>
<keyword evidence="3" id="KW-1185">Reference proteome</keyword>
<name>A0A016V1K4_9BILA</name>
<reference evidence="3" key="1">
    <citation type="journal article" date="2015" name="Nat. Genet.">
        <title>The genome and transcriptome of the zoonotic hookworm Ancylostoma ceylanicum identify infection-specific gene families.</title>
        <authorList>
            <person name="Schwarz E.M."/>
            <person name="Hu Y."/>
            <person name="Antoshechkin I."/>
            <person name="Miller M.M."/>
            <person name="Sternberg P.W."/>
            <person name="Aroian R.V."/>
        </authorList>
    </citation>
    <scope>NUCLEOTIDE SEQUENCE</scope>
    <source>
        <strain evidence="3">HY135</strain>
    </source>
</reference>
<comment type="caution">
    <text evidence="2">The sequence shown here is derived from an EMBL/GenBank/DDBJ whole genome shotgun (WGS) entry which is preliminary data.</text>
</comment>
<gene>
    <name evidence="2" type="primary">Acey_s0019.g3768</name>
    <name evidence="2" type="ORF">Y032_0019g3768</name>
</gene>
<dbReference type="EMBL" id="JARK01001355">
    <property type="protein sequence ID" value="EYC21350.1"/>
    <property type="molecule type" value="Genomic_DNA"/>
</dbReference>
<organism evidence="2 3">
    <name type="scientific">Ancylostoma ceylanicum</name>
    <dbReference type="NCBI Taxonomy" id="53326"/>
    <lineage>
        <taxon>Eukaryota</taxon>
        <taxon>Metazoa</taxon>
        <taxon>Ecdysozoa</taxon>
        <taxon>Nematoda</taxon>
        <taxon>Chromadorea</taxon>
        <taxon>Rhabditida</taxon>
        <taxon>Rhabditina</taxon>
        <taxon>Rhabditomorpha</taxon>
        <taxon>Strongyloidea</taxon>
        <taxon>Ancylostomatidae</taxon>
        <taxon>Ancylostomatinae</taxon>
        <taxon>Ancylostoma</taxon>
    </lineage>
</organism>
<feature type="region of interest" description="Disordered" evidence="1">
    <location>
        <begin position="383"/>
        <end position="405"/>
    </location>
</feature>
<feature type="compositionally biased region" description="Polar residues" evidence="1">
    <location>
        <begin position="185"/>
        <end position="195"/>
    </location>
</feature>
<proteinExistence type="predicted"/>
<protein>
    <submittedName>
        <fullName evidence="2">Uncharacterized protein</fullName>
    </submittedName>
</protein>
<feature type="compositionally biased region" description="Basic and acidic residues" evidence="1">
    <location>
        <begin position="157"/>
        <end position="168"/>
    </location>
</feature>
<dbReference type="Proteomes" id="UP000024635">
    <property type="component" value="Unassembled WGS sequence"/>
</dbReference>
<dbReference type="OrthoDB" id="5866408at2759"/>
<sequence>MVAPRRSINTTKCRGKALDASLDQATLIGTFESIVTPTCLTRTLLSTNKQCIKGLMPFELKQMGVTGYPSAPIRVAWPRPLFPHDDTHPWFIVVKHSVLLSGRQGTVSMITSKKKKKSAMVPVKFSLNPPEKSSGRASNASTYLVEDLDGPPYSRMGRRESAAETEKSRKLRGKRSSSVPGSVMKLSSSTPQLHTPNADEKFIFPSEAEKKSSISQKSDSGIVRDTLQQKDSWLSVEGYFTPRETMKRRKDTVQPCHDSVSTERLDVDPPRRKILISVFALHPHGSSVREKTSMDASRLVHRLLANAGLRTRFNPEEKKMSNGMLSDKDWKEFDLDYLNVAKLQLKRMSEDMKRTPLSSNARLAGASLTSLTDATRVQFSLSQTPPMAPPVQPSFSPILQSFSKE</sequence>
<dbReference type="AlphaFoldDB" id="A0A016V1K4"/>
<feature type="compositionally biased region" description="Polar residues" evidence="1">
    <location>
        <begin position="393"/>
        <end position="405"/>
    </location>
</feature>
<feature type="region of interest" description="Disordered" evidence="1">
    <location>
        <begin position="120"/>
        <end position="198"/>
    </location>
</feature>